<dbReference type="AlphaFoldDB" id="M7BD05"/>
<protein>
    <submittedName>
        <fullName evidence="1">Uncharacterized protein</fullName>
    </submittedName>
</protein>
<dbReference type="Proteomes" id="UP000031443">
    <property type="component" value="Unassembled WGS sequence"/>
</dbReference>
<sequence>MEALKLKPDQGKAFELTSKWDASNHFLTGGGFTRFADWRFIHRARLNCVPFNGAVRHGNRDKRPKQLVPWLLILVPVDVDCTSLSSSREPRQALQEVRLIPRDPAPPPVQLQAAVNCAIPVLDSQLRPDVVVTDEAQKKIILVDITVSFENRTPAFREARAFTDEAQKKIILVDITVSFENRTPAFREARACKLEKYGPLADTLRAKGYEVQMDALIVGALGAWDPCNERVLWTCGIGRCYAQLMWRLMVSDTIRWSRDICTEHITGH</sequence>
<proteinExistence type="predicted"/>
<gene>
    <name evidence="1" type="ORF">UY3_09439</name>
</gene>
<evidence type="ECO:0000313" key="2">
    <source>
        <dbReference type="Proteomes" id="UP000031443"/>
    </source>
</evidence>
<keyword evidence="2" id="KW-1185">Reference proteome</keyword>
<dbReference type="EMBL" id="KB536131">
    <property type="protein sequence ID" value="EMP33455.1"/>
    <property type="molecule type" value="Genomic_DNA"/>
</dbReference>
<name>M7BD05_CHEMY</name>
<reference evidence="2" key="1">
    <citation type="journal article" date="2013" name="Nat. Genet.">
        <title>The draft genomes of soft-shell turtle and green sea turtle yield insights into the development and evolution of the turtle-specific body plan.</title>
        <authorList>
            <person name="Wang Z."/>
            <person name="Pascual-Anaya J."/>
            <person name="Zadissa A."/>
            <person name="Li W."/>
            <person name="Niimura Y."/>
            <person name="Huang Z."/>
            <person name="Li C."/>
            <person name="White S."/>
            <person name="Xiong Z."/>
            <person name="Fang D."/>
            <person name="Wang B."/>
            <person name="Ming Y."/>
            <person name="Chen Y."/>
            <person name="Zheng Y."/>
            <person name="Kuraku S."/>
            <person name="Pignatelli M."/>
            <person name="Herrero J."/>
            <person name="Beal K."/>
            <person name="Nozawa M."/>
            <person name="Li Q."/>
            <person name="Wang J."/>
            <person name="Zhang H."/>
            <person name="Yu L."/>
            <person name="Shigenobu S."/>
            <person name="Wang J."/>
            <person name="Liu J."/>
            <person name="Flicek P."/>
            <person name="Searle S."/>
            <person name="Wang J."/>
            <person name="Kuratani S."/>
            <person name="Yin Y."/>
            <person name="Aken B."/>
            <person name="Zhang G."/>
            <person name="Irie N."/>
        </authorList>
    </citation>
    <scope>NUCLEOTIDE SEQUENCE [LARGE SCALE GENOMIC DNA]</scope>
</reference>
<accession>M7BD05</accession>
<organism evidence="1 2">
    <name type="scientific">Chelonia mydas</name>
    <name type="common">Green sea-turtle</name>
    <name type="synonym">Chelonia agassizi</name>
    <dbReference type="NCBI Taxonomy" id="8469"/>
    <lineage>
        <taxon>Eukaryota</taxon>
        <taxon>Metazoa</taxon>
        <taxon>Chordata</taxon>
        <taxon>Craniata</taxon>
        <taxon>Vertebrata</taxon>
        <taxon>Euteleostomi</taxon>
        <taxon>Archelosauria</taxon>
        <taxon>Testudinata</taxon>
        <taxon>Testudines</taxon>
        <taxon>Cryptodira</taxon>
        <taxon>Durocryptodira</taxon>
        <taxon>Americhelydia</taxon>
        <taxon>Chelonioidea</taxon>
        <taxon>Cheloniidae</taxon>
        <taxon>Chelonia</taxon>
    </lineage>
</organism>
<evidence type="ECO:0000313" key="1">
    <source>
        <dbReference type="EMBL" id="EMP33455.1"/>
    </source>
</evidence>